<dbReference type="InterPro" id="IPR011009">
    <property type="entry name" value="Kinase-like_dom_sf"/>
</dbReference>
<evidence type="ECO:0000313" key="3">
    <source>
        <dbReference type="EMBL" id="EQB01364.1"/>
    </source>
</evidence>
<evidence type="ECO:0000313" key="4">
    <source>
        <dbReference type="Proteomes" id="UP000015524"/>
    </source>
</evidence>
<dbReference type="Proteomes" id="UP000015524">
    <property type="component" value="Unassembled WGS sequence"/>
</dbReference>
<dbReference type="AlphaFoldDB" id="T0HV56"/>
<name>T0HV56_9SPHN</name>
<keyword evidence="1" id="KW-0472">Membrane</keyword>
<proteinExistence type="predicted"/>
<evidence type="ECO:0000256" key="1">
    <source>
        <dbReference type="SAM" id="Phobius"/>
    </source>
</evidence>
<dbReference type="InterPro" id="IPR051678">
    <property type="entry name" value="AGP_Transferase"/>
</dbReference>
<dbReference type="PANTHER" id="PTHR21310">
    <property type="entry name" value="AMINOGLYCOSIDE PHOSPHOTRANSFERASE-RELATED-RELATED"/>
    <property type="match status" value="1"/>
</dbReference>
<keyword evidence="1" id="KW-1133">Transmembrane helix</keyword>
<organism evidence="3 4">
    <name type="scientific">Sphingobium baderi LL03</name>
    <dbReference type="NCBI Taxonomy" id="1114964"/>
    <lineage>
        <taxon>Bacteria</taxon>
        <taxon>Pseudomonadati</taxon>
        <taxon>Pseudomonadota</taxon>
        <taxon>Alphaproteobacteria</taxon>
        <taxon>Sphingomonadales</taxon>
        <taxon>Sphingomonadaceae</taxon>
        <taxon>Sphingobium</taxon>
    </lineage>
</organism>
<dbReference type="Gene3D" id="3.90.1200.10">
    <property type="match status" value="1"/>
</dbReference>
<comment type="caution">
    <text evidence="3">The sequence shown here is derived from an EMBL/GenBank/DDBJ whole genome shotgun (WGS) entry which is preliminary data.</text>
</comment>
<dbReference type="RefSeq" id="WP_021245019.1">
    <property type="nucleotide sequence ID" value="NZ_ATIB01000060.1"/>
</dbReference>
<accession>T0HV56</accession>
<sequence length="430" mass="46772">MSGGNMAEKDLATRVARVLGRNSVRLEDLPPGSSRGAARVLSEEGEPIAFLRIDLGVATDVTVGKALVSEMALVKRAHDLGFPVPKVFALLNDPPVAVMELAAGTARPDEAEAERVGPEFMGHIARLHSIAPAEFGLDAPATVSDAIRQDLDCYMADAEARGITRRPLVRLAARILRHALPRSAEPPAMLHGDVGAGNFMVDNGRVSAILDWELAHAGDIHEDLAWLWTRGAHTAFGDPRQRIAEYEAAAGKALDPDRLAWHVAFVTFKSVIGLQRRMYAQGDDPGLLIILIAILTYETLLCAALGRILGIQLDMMEEAPVEGVTETVRLIELMRHVAPPANREGELLQQYLRAEAAQRPWNADRLRADARERLGAHPDQLDMLVDSAAPDRFADLLRVFGAAAGRRCKAFPNAERRVRRALAIGLGKQN</sequence>
<keyword evidence="1" id="KW-0812">Transmembrane</keyword>
<dbReference type="PATRIC" id="fig|1114964.3.peg.2116"/>
<dbReference type="EMBL" id="ATIB01000060">
    <property type="protein sequence ID" value="EQB01364.1"/>
    <property type="molecule type" value="Genomic_DNA"/>
</dbReference>
<dbReference type="eggNOG" id="COG3173">
    <property type="taxonomic scope" value="Bacteria"/>
</dbReference>
<gene>
    <name evidence="3" type="ORF">L485_10845</name>
</gene>
<feature type="domain" description="Aminoglycoside phosphotransferase" evidence="2">
    <location>
        <begin position="69"/>
        <end position="260"/>
    </location>
</feature>
<protein>
    <recommendedName>
        <fullName evidence="2">Aminoglycoside phosphotransferase domain-containing protein</fullName>
    </recommendedName>
</protein>
<keyword evidence="4" id="KW-1185">Reference proteome</keyword>
<dbReference type="SUPFAM" id="SSF56112">
    <property type="entry name" value="Protein kinase-like (PK-like)"/>
    <property type="match status" value="1"/>
</dbReference>
<dbReference type="InterPro" id="IPR002575">
    <property type="entry name" value="Aminoglycoside_PTrfase"/>
</dbReference>
<reference evidence="3 4" key="1">
    <citation type="journal article" date="2013" name="Genome Announc.">
        <title>Draft Genome Sequence of a Hexachlorocyclohexane-Degrading Bacterium, Sphingobium baderi Strain LL03T.</title>
        <authorList>
            <person name="Kaur J."/>
            <person name="Verma H."/>
            <person name="Tripathi C."/>
            <person name="Khurana J.P."/>
            <person name="Lal R."/>
        </authorList>
    </citation>
    <scope>NUCLEOTIDE SEQUENCE [LARGE SCALE GENOMIC DNA]</scope>
    <source>
        <strain evidence="3 4">LL03</strain>
    </source>
</reference>
<feature type="transmembrane region" description="Helical" evidence="1">
    <location>
        <begin position="286"/>
        <end position="306"/>
    </location>
</feature>
<evidence type="ECO:0000259" key="2">
    <source>
        <dbReference type="Pfam" id="PF01636"/>
    </source>
</evidence>
<dbReference type="Pfam" id="PF01636">
    <property type="entry name" value="APH"/>
    <property type="match status" value="1"/>
</dbReference>
<dbReference type="OrthoDB" id="3806873at2"/>